<protein>
    <submittedName>
        <fullName evidence="3">F-box and leucine rich repeat protein 13</fullName>
    </submittedName>
</protein>
<dbReference type="InterPro" id="IPR006553">
    <property type="entry name" value="Leu-rich_rpt_Cys-con_subtyp"/>
</dbReference>
<dbReference type="SMART" id="SM00367">
    <property type="entry name" value="LRR_CC"/>
    <property type="match status" value="10"/>
</dbReference>
<dbReference type="STRING" id="1676925.ENSPKIP00000002851"/>
<evidence type="ECO:0000313" key="3">
    <source>
        <dbReference type="Ensembl" id="ENSPKIP00000002851.1"/>
    </source>
</evidence>
<dbReference type="InterPro" id="IPR001611">
    <property type="entry name" value="Leu-rich_rpt"/>
</dbReference>
<sequence length="453" mass="50314">VRVIVGGCPTLLYLNLSHTAVTNTTIRNLSRCCLSLQYLSLAYCRSFTDRGLQYLTTGKGCHRLVHLDLSGCTQISVDGFRDVAVGCSQLQHVELNDMPTIVDKCVLVGGFCILPDVFNTPHLSDIAFKAIAEGCRLQWIRIEANSQMTDISWRHLTRNCPSLRFIQVVDCPQLSDASMRSISSLKNLTSLSVADCRSDVGLRYLLEGPSGPKLCRLNLSGCGRVGDMSLVRLAQRCVRPSLRHLDLSYCERLTDTGLECLGLLSSLVSLDLTGTNIQDQVSQLPITAFPHTADLDLESLDLSHCLVLSNQTVKALCCSCCNLLILRVRGCPKMTDMAIQYVTGVSHYLRELDVSGCVHLTERTPKLLQRSCQQLACISMLYCTGIPKQAALLLRPRAQRWEHSQDSVPPWYGYSSEGRLLRPMKMEAQCEGQQDTETDREQHCAHSRHGDHS</sequence>
<accession>A0A3B3QBR1</accession>
<dbReference type="GeneTree" id="ENSGT00940000160224"/>
<dbReference type="Ensembl" id="ENSPKIT00000026804.1">
    <property type="protein sequence ID" value="ENSPKIP00000002851.1"/>
    <property type="gene ID" value="ENSPKIG00000020579.1"/>
</dbReference>
<dbReference type="Pfam" id="PF13516">
    <property type="entry name" value="LRR_6"/>
    <property type="match status" value="2"/>
</dbReference>
<dbReference type="AlphaFoldDB" id="A0A3B3QBR1"/>
<evidence type="ECO:0000256" key="1">
    <source>
        <dbReference type="SAM" id="MobiDB-lite"/>
    </source>
</evidence>
<dbReference type="Gene3D" id="3.80.10.10">
    <property type="entry name" value="Ribonuclease Inhibitor"/>
    <property type="match status" value="4"/>
</dbReference>
<feature type="region of interest" description="Disordered" evidence="1">
    <location>
        <begin position="427"/>
        <end position="453"/>
    </location>
</feature>
<dbReference type="PANTHER" id="PTHR13318">
    <property type="entry name" value="PARTNER OF PAIRED, ISOFORM B-RELATED"/>
    <property type="match status" value="1"/>
</dbReference>
<keyword evidence="4" id="KW-1185">Reference proteome</keyword>
<dbReference type="InterPro" id="IPR057207">
    <property type="entry name" value="FBXL15_LRR"/>
</dbReference>
<dbReference type="GO" id="GO:0019005">
    <property type="term" value="C:SCF ubiquitin ligase complex"/>
    <property type="evidence" value="ECO:0007669"/>
    <property type="project" value="TreeGrafter"/>
</dbReference>
<organism evidence="3 4">
    <name type="scientific">Paramormyrops kingsleyae</name>
    <dbReference type="NCBI Taxonomy" id="1676925"/>
    <lineage>
        <taxon>Eukaryota</taxon>
        <taxon>Metazoa</taxon>
        <taxon>Chordata</taxon>
        <taxon>Craniata</taxon>
        <taxon>Vertebrata</taxon>
        <taxon>Euteleostomi</taxon>
        <taxon>Actinopterygii</taxon>
        <taxon>Neopterygii</taxon>
        <taxon>Teleostei</taxon>
        <taxon>Osteoglossocephala</taxon>
        <taxon>Osteoglossomorpha</taxon>
        <taxon>Osteoglossiformes</taxon>
        <taxon>Mormyridae</taxon>
        <taxon>Paramormyrops</taxon>
    </lineage>
</organism>
<dbReference type="Pfam" id="PF25372">
    <property type="entry name" value="DUF7885"/>
    <property type="match status" value="1"/>
</dbReference>
<proteinExistence type="predicted"/>
<evidence type="ECO:0000313" key="4">
    <source>
        <dbReference type="Proteomes" id="UP000261540"/>
    </source>
</evidence>
<evidence type="ECO:0000259" key="2">
    <source>
        <dbReference type="Pfam" id="PF25372"/>
    </source>
</evidence>
<reference evidence="3" key="2">
    <citation type="submission" date="2025-09" db="UniProtKB">
        <authorList>
            <consortium name="Ensembl"/>
        </authorList>
    </citation>
    <scope>IDENTIFICATION</scope>
</reference>
<dbReference type="GO" id="GO:0031146">
    <property type="term" value="P:SCF-dependent proteasomal ubiquitin-dependent protein catabolic process"/>
    <property type="evidence" value="ECO:0007669"/>
    <property type="project" value="TreeGrafter"/>
</dbReference>
<reference evidence="3" key="1">
    <citation type="submission" date="2025-08" db="UniProtKB">
        <authorList>
            <consortium name="Ensembl"/>
        </authorList>
    </citation>
    <scope>IDENTIFICATION</scope>
</reference>
<feature type="compositionally biased region" description="Basic and acidic residues" evidence="1">
    <location>
        <begin position="437"/>
        <end position="453"/>
    </location>
</feature>
<dbReference type="Proteomes" id="UP000261540">
    <property type="component" value="Unplaced"/>
</dbReference>
<name>A0A3B3QBR1_9TELE</name>
<dbReference type="SUPFAM" id="SSF52047">
    <property type="entry name" value="RNI-like"/>
    <property type="match status" value="1"/>
</dbReference>
<feature type="domain" description="F-box/LRR-repeat protein 15-like leucin rich repeat" evidence="2">
    <location>
        <begin position="117"/>
        <end position="233"/>
    </location>
</feature>
<dbReference type="InterPro" id="IPR032675">
    <property type="entry name" value="LRR_dom_sf"/>
</dbReference>